<feature type="transmembrane region" description="Helical" evidence="2">
    <location>
        <begin position="20"/>
        <end position="39"/>
    </location>
</feature>
<keyword evidence="2" id="KW-0812">Transmembrane</keyword>
<dbReference type="AlphaFoldDB" id="A0A239P8K1"/>
<evidence type="ECO:0000313" key="3">
    <source>
        <dbReference type="EMBL" id="SNT63305.1"/>
    </source>
</evidence>
<evidence type="ECO:0000313" key="4">
    <source>
        <dbReference type="Proteomes" id="UP000198282"/>
    </source>
</evidence>
<keyword evidence="4" id="KW-1185">Reference proteome</keyword>
<organism evidence="3 4">
    <name type="scientific">Streptosporangium subroseum</name>
    <dbReference type="NCBI Taxonomy" id="106412"/>
    <lineage>
        <taxon>Bacteria</taxon>
        <taxon>Bacillati</taxon>
        <taxon>Actinomycetota</taxon>
        <taxon>Actinomycetes</taxon>
        <taxon>Streptosporangiales</taxon>
        <taxon>Streptosporangiaceae</taxon>
        <taxon>Streptosporangium</taxon>
    </lineage>
</organism>
<reference evidence="3 4" key="1">
    <citation type="submission" date="2017-06" db="EMBL/GenBank/DDBJ databases">
        <authorList>
            <person name="Kim H.J."/>
            <person name="Triplett B.A."/>
        </authorList>
    </citation>
    <scope>NUCLEOTIDE SEQUENCE [LARGE SCALE GENOMIC DNA]</scope>
    <source>
        <strain evidence="3 4">CGMCC 4.2132</strain>
    </source>
</reference>
<keyword evidence="2" id="KW-0472">Membrane</keyword>
<dbReference type="Proteomes" id="UP000198282">
    <property type="component" value="Unassembled WGS sequence"/>
</dbReference>
<evidence type="ECO:0000256" key="2">
    <source>
        <dbReference type="SAM" id="Phobius"/>
    </source>
</evidence>
<feature type="transmembrane region" description="Helical" evidence="2">
    <location>
        <begin position="185"/>
        <end position="207"/>
    </location>
</feature>
<protein>
    <recommendedName>
        <fullName evidence="5">Capsular polysaccharide biosynthesis protein</fullName>
    </recommendedName>
</protein>
<keyword evidence="2" id="KW-1133">Transmembrane helix</keyword>
<dbReference type="EMBL" id="FZOD01000099">
    <property type="protein sequence ID" value="SNT63305.1"/>
    <property type="molecule type" value="Genomic_DNA"/>
</dbReference>
<sequence length="317" mass="34266">MEFWKIILGLAARKMVGPPLVLLSLAVAAASFYFVPVHYTSNVLMVLTTSAKGAFTDPTKPAGLTNPLLQFSDGLKTTASILIQSMNTPDIKSALGAPVGGTTDLVIDDGRTDPDLLDISGPYIYISVDARTATQARSVVDKAQTLIRESLDTRQKSLGAPRSTFIMVAGIVPASEPEMELGGKWQAAAVAFVLTLAGTFGIAYAFARSRMVKRPVPVSQRPDPDISPWPDREDMTATTQWRADRLVRKPYPPMISNTTVERVDEERVDDLRVAPIGRDDDRYDDETIVIVLSDGDDGVGTGGWVTQNGSAPDDRQS</sequence>
<name>A0A239P8K1_9ACTN</name>
<proteinExistence type="predicted"/>
<feature type="region of interest" description="Disordered" evidence="1">
    <location>
        <begin position="294"/>
        <end position="317"/>
    </location>
</feature>
<gene>
    <name evidence="3" type="ORF">SAMN05216276_109924</name>
</gene>
<accession>A0A239P8K1</accession>
<evidence type="ECO:0000256" key="1">
    <source>
        <dbReference type="SAM" id="MobiDB-lite"/>
    </source>
</evidence>
<evidence type="ECO:0008006" key="5">
    <source>
        <dbReference type="Google" id="ProtNLM"/>
    </source>
</evidence>